<organism evidence="2 3">
    <name type="scientific">Corchorus capsularis</name>
    <name type="common">Jute</name>
    <dbReference type="NCBI Taxonomy" id="210143"/>
    <lineage>
        <taxon>Eukaryota</taxon>
        <taxon>Viridiplantae</taxon>
        <taxon>Streptophyta</taxon>
        <taxon>Embryophyta</taxon>
        <taxon>Tracheophyta</taxon>
        <taxon>Spermatophyta</taxon>
        <taxon>Magnoliopsida</taxon>
        <taxon>eudicotyledons</taxon>
        <taxon>Gunneridae</taxon>
        <taxon>Pentapetalae</taxon>
        <taxon>rosids</taxon>
        <taxon>malvids</taxon>
        <taxon>Malvales</taxon>
        <taxon>Malvaceae</taxon>
        <taxon>Grewioideae</taxon>
        <taxon>Apeibeae</taxon>
        <taxon>Corchorus</taxon>
    </lineage>
</organism>
<dbReference type="AlphaFoldDB" id="A0A1R3G124"/>
<name>A0A1R3G124_COCAP</name>
<evidence type="ECO:0000256" key="1">
    <source>
        <dbReference type="SAM" id="MobiDB-lite"/>
    </source>
</evidence>
<dbReference type="OMA" id="SICINQV"/>
<feature type="compositionally biased region" description="Basic and acidic residues" evidence="1">
    <location>
        <begin position="185"/>
        <end position="196"/>
    </location>
</feature>
<dbReference type="Proteomes" id="UP000188268">
    <property type="component" value="Unassembled WGS sequence"/>
</dbReference>
<dbReference type="PANTHER" id="PTHR34461:SF4">
    <property type="entry name" value="OS01G0101800 PROTEIN"/>
    <property type="match status" value="1"/>
</dbReference>
<feature type="compositionally biased region" description="Basic and acidic residues" evidence="1">
    <location>
        <begin position="433"/>
        <end position="446"/>
    </location>
</feature>
<feature type="compositionally biased region" description="Low complexity" evidence="1">
    <location>
        <begin position="66"/>
        <end position="75"/>
    </location>
</feature>
<dbReference type="Gramene" id="OMO51777">
    <property type="protein sequence ID" value="OMO51777"/>
    <property type="gene ID" value="CCACVL1_29597"/>
</dbReference>
<accession>A0A1R3G124</accession>
<proteinExistence type="predicted"/>
<reference evidence="2 3" key="1">
    <citation type="submission" date="2013-09" db="EMBL/GenBank/DDBJ databases">
        <title>Corchorus capsularis genome sequencing.</title>
        <authorList>
            <person name="Alam M."/>
            <person name="Haque M.S."/>
            <person name="Islam M.S."/>
            <person name="Emdad E.M."/>
            <person name="Islam M.M."/>
            <person name="Ahmed B."/>
            <person name="Halim A."/>
            <person name="Hossen Q.M.M."/>
            <person name="Hossain M.Z."/>
            <person name="Ahmed R."/>
            <person name="Khan M.M."/>
            <person name="Islam R."/>
            <person name="Rashid M.M."/>
            <person name="Khan S.A."/>
            <person name="Rahman M.S."/>
            <person name="Alam M."/>
        </authorList>
    </citation>
    <scope>NUCLEOTIDE SEQUENCE [LARGE SCALE GENOMIC DNA]</scope>
    <source>
        <strain evidence="3">cv. CVL-1</strain>
        <tissue evidence="2">Whole seedling</tissue>
    </source>
</reference>
<feature type="region of interest" description="Disordered" evidence="1">
    <location>
        <begin position="420"/>
        <end position="448"/>
    </location>
</feature>
<dbReference type="PANTHER" id="PTHR34461">
    <property type="entry name" value="EXPRESSED PROTEIN"/>
    <property type="match status" value="1"/>
</dbReference>
<keyword evidence="3" id="KW-1185">Reference proteome</keyword>
<protein>
    <submittedName>
        <fullName evidence="2">Uncharacterized protein</fullName>
    </submittedName>
</protein>
<sequence>MAESKEISKKRKLPTIPTTHSSMGVFSHSKSRIHLLLSRSGQSPPDSGGRGNHQDPQSFSRKRKSSSAAGVSSVGNDLSSVPIKDLRSRRVFSPSSADGVIRNCLDSIKNMEKSEVARNCLSGSQEAMEDGEFRKLGMSNEDFVQSTPPDAEILGAKQVIGSKGSDFSDQFSEKRPSENLQKTDGCLEKGFPDKKNGINSSTRSVLRPCSRAKLFKTPGSFSYRRLLPYLMDMEKASPEMVPGKSDSGKPLNTVSVESLASRGSKSPSRQLFNAAIQKPELQVSSEDRNLNCSNRDSSPSKEDSNLNKEKLATISCDEMMTSGGEITKTSVESPSNAQNLEFSKSSDRCDYDEVQQNSNDDRKQSEIEGMPKADVCHAFDAQHLNSMNPALSEMGGNQKCSLQVRVDNGSEVLEQVGVSNGECMSMSPPDSDTSSKPDTEDSRGNKVDCVSQGMNNVIEKSTKETCHKNNCQNSDKSLGSSPKTKMVPDLRLHLKLSKIPGSFSYKRLLPYLTEITNDYSCASGNDESPKVEKSSEEKPFSPLSTSGKEVRMETSDAKSSPVEHDTGDDCTLPVAAATAARCSPNKKLARSPPKQVANSPMITNSQKERGSTVEHAALDKSQRVETSCQYVVDSPAMLSSSFINPGILPSEGTKLVSNHLPPETEEGCTKSTMKRANLEKQIEADSFVEASIPPGNPAASLKKGILKRNPRGCRGICTCLSCSSFRLHAERSFEFSRNQMQDAEEVALDLIKELSFLRNMLEKSASGATDQTSICINQVKEACKKAADAEELAKARLHEMNSDLKIHCIIPGPSVRFANYVEELVIPIADSSSKKVLK</sequence>
<evidence type="ECO:0000313" key="2">
    <source>
        <dbReference type="EMBL" id="OMO51777.1"/>
    </source>
</evidence>
<feature type="compositionally biased region" description="Polar residues" evidence="1">
    <location>
        <begin position="596"/>
        <end position="605"/>
    </location>
</feature>
<feature type="region of interest" description="Disordered" evidence="1">
    <location>
        <begin position="583"/>
        <end position="611"/>
    </location>
</feature>
<feature type="region of interest" description="Disordered" evidence="1">
    <location>
        <begin position="343"/>
        <end position="364"/>
    </location>
</feature>
<dbReference type="EMBL" id="AWWV01015697">
    <property type="protein sequence ID" value="OMO51777.1"/>
    <property type="molecule type" value="Genomic_DNA"/>
</dbReference>
<feature type="region of interest" description="Disordered" evidence="1">
    <location>
        <begin position="277"/>
        <end position="308"/>
    </location>
</feature>
<dbReference type="OrthoDB" id="766405at2759"/>
<comment type="caution">
    <text evidence="2">The sequence shown here is derived from an EMBL/GenBank/DDBJ whole genome shotgun (WGS) entry which is preliminary data.</text>
</comment>
<feature type="compositionally biased region" description="Basic and acidic residues" evidence="1">
    <location>
        <begin position="298"/>
        <end position="308"/>
    </location>
</feature>
<feature type="compositionally biased region" description="Basic and acidic residues" evidence="1">
    <location>
        <begin position="548"/>
        <end position="567"/>
    </location>
</feature>
<feature type="region of interest" description="Disordered" evidence="1">
    <location>
        <begin position="165"/>
        <end position="202"/>
    </location>
</feature>
<evidence type="ECO:0000313" key="3">
    <source>
        <dbReference type="Proteomes" id="UP000188268"/>
    </source>
</evidence>
<gene>
    <name evidence="2" type="ORF">CCACVL1_29597</name>
</gene>
<feature type="region of interest" description="Disordered" evidence="1">
    <location>
        <begin position="1"/>
        <end position="79"/>
    </location>
</feature>
<feature type="compositionally biased region" description="Basic and acidic residues" evidence="1">
    <location>
        <begin position="527"/>
        <end position="539"/>
    </location>
</feature>
<feature type="region of interest" description="Disordered" evidence="1">
    <location>
        <begin position="519"/>
        <end position="569"/>
    </location>
</feature>